<dbReference type="HAMAP" id="MF_00049_B">
    <property type="entry name" value="Leu_tRNA_synth_B"/>
    <property type="match status" value="1"/>
</dbReference>
<dbReference type="FunFam" id="1.10.730.10:FF:000002">
    <property type="entry name" value="Leucine--tRNA ligase"/>
    <property type="match status" value="1"/>
</dbReference>
<feature type="short sequence motif" description="'KMSKS' region" evidence="9">
    <location>
        <begin position="646"/>
        <end position="650"/>
    </location>
</feature>
<dbReference type="EMBL" id="PEZW01000018">
    <property type="protein sequence ID" value="PIS07657.1"/>
    <property type="molecule type" value="Genomic_DNA"/>
</dbReference>
<evidence type="ECO:0000259" key="12">
    <source>
        <dbReference type="Pfam" id="PF08264"/>
    </source>
</evidence>
<accession>A0A2H0W8H2</accession>
<evidence type="ECO:0000256" key="1">
    <source>
        <dbReference type="ARBA" id="ARBA00005594"/>
    </source>
</evidence>
<feature type="domain" description="Aminoacyl-tRNA synthetase class Ia" evidence="11">
    <location>
        <begin position="556"/>
        <end position="683"/>
    </location>
</feature>
<dbReference type="GO" id="GO:0005829">
    <property type="term" value="C:cytosol"/>
    <property type="evidence" value="ECO:0007669"/>
    <property type="project" value="TreeGrafter"/>
</dbReference>
<evidence type="ECO:0000259" key="11">
    <source>
        <dbReference type="Pfam" id="PF00133"/>
    </source>
</evidence>
<evidence type="ECO:0000256" key="9">
    <source>
        <dbReference type="HAMAP-Rule" id="MF_00049"/>
    </source>
</evidence>
<comment type="catalytic activity">
    <reaction evidence="8 9">
        <text>tRNA(Leu) + L-leucine + ATP = L-leucyl-tRNA(Leu) + AMP + diphosphate</text>
        <dbReference type="Rhea" id="RHEA:11688"/>
        <dbReference type="Rhea" id="RHEA-COMP:9613"/>
        <dbReference type="Rhea" id="RHEA-COMP:9622"/>
        <dbReference type="ChEBI" id="CHEBI:30616"/>
        <dbReference type="ChEBI" id="CHEBI:33019"/>
        <dbReference type="ChEBI" id="CHEBI:57427"/>
        <dbReference type="ChEBI" id="CHEBI:78442"/>
        <dbReference type="ChEBI" id="CHEBI:78494"/>
        <dbReference type="ChEBI" id="CHEBI:456215"/>
        <dbReference type="EC" id="6.1.1.4"/>
    </reaction>
</comment>
<protein>
    <recommendedName>
        <fullName evidence="9">Leucine--tRNA ligase</fullName>
        <ecNumber evidence="9">6.1.1.4</ecNumber>
    </recommendedName>
    <alternativeName>
        <fullName evidence="9">Leucyl-tRNA synthetase</fullName>
        <shortName evidence="9">LeuRS</shortName>
    </alternativeName>
</protein>
<keyword evidence="6 9" id="KW-0648">Protein biosynthesis</keyword>
<evidence type="ECO:0000259" key="13">
    <source>
        <dbReference type="Pfam" id="PF13603"/>
    </source>
</evidence>
<dbReference type="NCBIfam" id="TIGR00396">
    <property type="entry name" value="leuS_bact"/>
    <property type="match status" value="1"/>
</dbReference>
<evidence type="ECO:0000256" key="3">
    <source>
        <dbReference type="ARBA" id="ARBA00022598"/>
    </source>
</evidence>
<dbReference type="SUPFAM" id="SSF52374">
    <property type="entry name" value="Nucleotidylyl transferase"/>
    <property type="match status" value="1"/>
</dbReference>
<dbReference type="InterPro" id="IPR013155">
    <property type="entry name" value="M/V/L/I-tRNA-synth_anticd-bd"/>
</dbReference>
<evidence type="ECO:0000256" key="7">
    <source>
        <dbReference type="ARBA" id="ARBA00023146"/>
    </source>
</evidence>
<dbReference type="Proteomes" id="UP000231382">
    <property type="component" value="Unassembled WGS sequence"/>
</dbReference>
<feature type="domain" description="Leucyl-tRNA synthetase editing" evidence="13">
    <location>
        <begin position="253"/>
        <end position="442"/>
    </location>
</feature>
<evidence type="ECO:0000256" key="5">
    <source>
        <dbReference type="ARBA" id="ARBA00022840"/>
    </source>
</evidence>
<dbReference type="GO" id="GO:0006429">
    <property type="term" value="P:leucyl-tRNA aminoacylation"/>
    <property type="evidence" value="ECO:0007669"/>
    <property type="project" value="UniProtKB-UniRule"/>
</dbReference>
<name>A0A2H0W8H2_9BACT</name>
<dbReference type="Gene3D" id="3.40.50.620">
    <property type="entry name" value="HUPs"/>
    <property type="match status" value="2"/>
</dbReference>
<feature type="domain" description="Methionyl/Valyl/Leucyl/Isoleucyl-tRNA synthetase anticodon-binding" evidence="12">
    <location>
        <begin position="717"/>
        <end position="827"/>
    </location>
</feature>
<organism evidence="14 15">
    <name type="scientific">Candidatus Berkelbacteria bacterium CG10_big_fil_rev_8_21_14_0_10_43_13</name>
    <dbReference type="NCBI Taxonomy" id="1974514"/>
    <lineage>
        <taxon>Bacteria</taxon>
        <taxon>Candidatus Berkelbacteria</taxon>
    </lineage>
</organism>
<dbReference type="InterPro" id="IPR009008">
    <property type="entry name" value="Val/Leu/Ile-tRNA-synth_edit"/>
</dbReference>
<dbReference type="GO" id="GO:0005524">
    <property type="term" value="F:ATP binding"/>
    <property type="evidence" value="ECO:0007669"/>
    <property type="project" value="UniProtKB-UniRule"/>
</dbReference>
<dbReference type="PANTHER" id="PTHR43740">
    <property type="entry name" value="LEUCYL-TRNA SYNTHETASE"/>
    <property type="match status" value="1"/>
</dbReference>
<dbReference type="PRINTS" id="PR00985">
    <property type="entry name" value="TRNASYNTHLEU"/>
</dbReference>
<evidence type="ECO:0000256" key="6">
    <source>
        <dbReference type="ARBA" id="ARBA00022917"/>
    </source>
</evidence>
<proteinExistence type="inferred from homology"/>
<dbReference type="Gene3D" id="3.10.20.590">
    <property type="match status" value="1"/>
</dbReference>
<dbReference type="EC" id="6.1.1.4" evidence="9"/>
<dbReference type="InterPro" id="IPR002300">
    <property type="entry name" value="aa-tRNA-synth_Ia"/>
</dbReference>
<keyword evidence="3 9" id="KW-0436">Ligase</keyword>
<comment type="similarity">
    <text evidence="1 9 10">Belongs to the class-I aminoacyl-tRNA synthetase family.</text>
</comment>
<dbReference type="InterPro" id="IPR025709">
    <property type="entry name" value="Leu_tRNA-synth_edit"/>
</dbReference>
<evidence type="ECO:0000256" key="2">
    <source>
        <dbReference type="ARBA" id="ARBA00022490"/>
    </source>
</evidence>
<comment type="caution">
    <text evidence="9">Lacks conserved residue(s) required for the propagation of feature annotation.</text>
</comment>
<dbReference type="FunFam" id="3.40.50.620:FF:000060">
    <property type="entry name" value="Leucine--tRNA ligase"/>
    <property type="match status" value="1"/>
</dbReference>
<dbReference type="Pfam" id="PF13603">
    <property type="entry name" value="tRNA-synt_1_2"/>
    <property type="match status" value="1"/>
</dbReference>
<dbReference type="SUPFAM" id="SSF47323">
    <property type="entry name" value="Anticodon-binding domain of a subclass of class I aminoacyl-tRNA synthetases"/>
    <property type="match status" value="1"/>
</dbReference>
<dbReference type="CDD" id="cd07958">
    <property type="entry name" value="Anticodon_Ia_Leu_BEm"/>
    <property type="match status" value="1"/>
</dbReference>
<dbReference type="PANTHER" id="PTHR43740:SF2">
    <property type="entry name" value="LEUCINE--TRNA LIGASE, MITOCHONDRIAL"/>
    <property type="match status" value="1"/>
</dbReference>
<dbReference type="SUPFAM" id="SSF50677">
    <property type="entry name" value="ValRS/IleRS/LeuRS editing domain"/>
    <property type="match status" value="1"/>
</dbReference>
<evidence type="ECO:0000256" key="8">
    <source>
        <dbReference type="ARBA" id="ARBA00047469"/>
    </source>
</evidence>
<dbReference type="GO" id="GO:0004823">
    <property type="term" value="F:leucine-tRNA ligase activity"/>
    <property type="evidence" value="ECO:0007669"/>
    <property type="project" value="UniProtKB-UniRule"/>
</dbReference>
<dbReference type="InterPro" id="IPR001412">
    <property type="entry name" value="aa-tRNA-synth_I_CS"/>
</dbReference>
<feature type="binding site" evidence="9">
    <location>
        <position position="649"/>
    </location>
    <ligand>
        <name>ATP</name>
        <dbReference type="ChEBI" id="CHEBI:30616"/>
    </ligand>
</feature>
<dbReference type="Pfam" id="PF00133">
    <property type="entry name" value="tRNA-synt_1"/>
    <property type="match status" value="1"/>
</dbReference>
<evidence type="ECO:0000313" key="14">
    <source>
        <dbReference type="EMBL" id="PIS07657.1"/>
    </source>
</evidence>
<dbReference type="PROSITE" id="PS00178">
    <property type="entry name" value="AA_TRNA_LIGASE_I"/>
    <property type="match status" value="1"/>
</dbReference>
<keyword evidence="5 9" id="KW-0067">ATP-binding</keyword>
<evidence type="ECO:0000256" key="4">
    <source>
        <dbReference type="ARBA" id="ARBA00022741"/>
    </source>
</evidence>
<gene>
    <name evidence="9" type="primary">leuS</name>
    <name evidence="14" type="ORF">COT78_02640</name>
</gene>
<dbReference type="InterPro" id="IPR002302">
    <property type="entry name" value="Leu-tRNA-ligase"/>
</dbReference>
<dbReference type="AlphaFoldDB" id="A0A2H0W8H2"/>
<dbReference type="Gene3D" id="1.10.730.10">
    <property type="entry name" value="Isoleucyl-tRNA Synthetase, Domain 1"/>
    <property type="match status" value="2"/>
</dbReference>
<keyword evidence="7 9" id="KW-0030">Aminoacyl-tRNA synthetase</keyword>
<dbReference type="InterPro" id="IPR009080">
    <property type="entry name" value="tRNAsynth_Ia_anticodon-bd"/>
</dbReference>
<evidence type="ECO:0000313" key="15">
    <source>
        <dbReference type="Proteomes" id="UP000231382"/>
    </source>
</evidence>
<reference evidence="15" key="1">
    <citation type="submission" date="2017-09" db="EMBL/GenBank/DDBJ databases">
        <title>Depth-based differentiation of microbial function through sediment-hosted aquifers and enrichment of novel symbionts in the deep terrestrial subsurface.</title>
        <authorList>
            <person name="Probst A.J."/>
            <person name="Ladd B."/>
            <person name="Jarett J.K."/>
            <person name="Geller-Mcgrath D.E."/>
            <person name="Sieber C.M.K."/>
            <person name="Emerson J.B."/>
            <person name="Anantharaman K."/>
            <person name="Thomas B.C."/>
            <person name="Malmstrom R."/>
            <person name="Stieglmeier M."/>
            <person name="Klingl A."/>
            <person name="Woyke T."/>
            <person name="Ryan C.M."/>
            <person name="Banfield J.F."/>
        </authorList>
    </citation>
    <scope>NUCLEOTIDE SEQUENCE [LARGE SCALE GENOMIC DNA]</scope>
</reference>
<dbReference type="InterPro" id="IPR014729">
    <property type="entry name" value="Rossmann-like_a/b/a_fold"/>
</dbReference>
<comment type="subcellular location">
    <subcellularLocation>
        <location evidence="9">Cytoplasm</location>
    </subcellularLocation>
</comment>
<dbReference type="GO" id="GO:0002161">
    <property type="term" value="F:aminoacyl-tRNA deacylase activity"/>
    <property type="evidence" value="ECO:0007669"/>
    <property type="project" value="InterPro"/>
</dbReference>
<keyword evidence="2 9" id="KW-0963">Cytoplasm</keyword>
<comment type="caution">
    <text evidence="14">The sequence shown here is derived from an EMBL/GenBank/DDBJ whole genome shotgun (WGS) entry which is preliminary data.</text>
</comment>
<sequence length="867" mass="99023">MEKKWPSSAKATDDKQEYDFRVIEKKWQDIWQKNKYGQSADFDDKPKHYHLVEFPYPSGAGLHVGHLMGYGASDAYCRMKRLQGYNVMFPIGWDAFGLPTENYAIKNKIKPQKATADNIANFKKQIHSLGFSFDWKREINTTDPEYYHWTQWIFLQFYKHGIKNGKLIEVADDDYHTPRLAFRAEMPVNWCPSCKINLANEEVVDGKCERCGTETEKRMQKQWMLRITAYADRLVDDLETVDYLDKIKTQQINWIGRSTGTNVRFEVKGFSNTVHDEEIEFYTTRIDTFFGTTFVVVSPEHPILEKLGYHIQNYHEIKEYVEVAAKKTELERTELQKDKTGVKCYGVYAVNPINGEHIEIWVADYVLTSYGTGAVIGVPAHDQRDYEFAKKHHIPIKQVVSILNHKSEILDKAIVDYGILINSGEFDGLSSDEAKIKITEKLKSIGAGEFTTNYKLRDWIFSRQHYWGEPIPIVHCDPPTGGCGRVPLPDDQLPLELPVVDNYEPSDTGESPLAKITDWVVTTCPKCGGRAERETDTMPNWAGSSWYYLAYTLVKSLKSKVKSGSNIFTKHAKELEYWLDAGDAARSSKSGGGVDIYNGGMEHTTLHLLYSRFWHKFLYDIGVVPTLEPYAKRIAHGIILGPNGRKMSKSFGNVINPDEIVAEFGADTLRAYVMFIGPYDQESAWNMAGVQGVYRFLKRVWRNQELVKENVVDPTELLVKLNQTITGVTNDLENFQMNTVVSKLMEFNNLVEKIGSISTKSYEKFILLLSPVAPHIAEELYESVIHSDLTMQKWPEPDKKYLIFDKIEVVIQVNGKVRDKISVDSAISDEEMKKLGLGTEKIKKILAGNEIVKTIVVPKKLVNIVIK</sequence>
<evidence type="ECO:0000256" key="10">
    <source>
        <dbReference type="RuleBase" id="RU363035"/>
    </source>
</evidence>
<dbReference type="Pfam" id="PF08264">
    <property type="entry name" value="Anticodon_1"/>
    <property type="match status" value="1"/>
</dbReference>
<keyword evidence="4 9" id="KW-0547">Nucleotide-binding</keyword>